<name>H1VZW3_COLHI</name>
<dbReference type="EMBL" id="CACQ02008045">
    <property type="protein sequence ID" value="CCF45775.1"/>
    <property type="molecule type" value="Genomic_DNA"/>
</dbReference>
<sequence length="68" mass="6868">MQSTTPQNSRLSVSMTSPRISAAAPYRAASSNHACTGVSSMSPGFSVLASASSDLSDSAEPAPVSARH</sequence>
<evidence type="ECO:0000313" key="3">
    <source>
        <dbReference type="Proteomes" id="UP000007174"/>
    </source>
</evidence>
<dbReference type="Proteomes" id="UP000007174">
    <property type="component" value="Unassembled WGS sequence"/>
</dbReference>
<evidence type="ECO:0000256" key="1">
    <source>
        <dbReference type="SAM" id="MobiDB-lite"/>
    </source>
</evidence>
<feature type="region of interest" description="Disordered" evidence="1">
    <location>
        <begin position="1"/>
        <end position="21"/>
    </location>
</feature>
<organism evidence="2 3">
    <name type="scientific">Colletotrichum higginsianum (strain IMI 349063)</name>
    <name type="common">Crucifer anthracnose fungus</name>
    <dbReference type="NCBI Taxonomy" id="759273"/>
    <lineage>
        <taxon>Eukaryota</taxon>
        <taxon>Fungi</taxon>
        <taxon>Dikarya</taxon>
        <taxon>Ascomycota</taxon>
        <taxon>Pezizomycotina</taxon>
        <taxon>Sordariomycetes</taxon>
        <taxon>Hypocreomycetidae</taxon>
        <taxon>Glomerellales</taxon>
        <taxon>Glomerellaceae</taxon>
        <taxon>Colletotrichum</taxon>
        <taxon>Colletotrichum destructivum species complex</taxon>
    </lineage>
</organism>
<dbReference type="AlphaFoldDB" id="H1VZW3"/>
<reference evidence="3" key="1">
    <citation type="journal article" date="2012" name="Nat. Genet.">
        <title>Lifestyle transitions in plant pathogenic Colletotrichum fungi deciphered by genome and transcriptome analyses.</title>
        <authorList>
            <person name="O'Connell R.J."/>
            <person name="Thon M.R."/>
            <person name="Hacquard S."/>
            <person name="Amyotte S.G."/>
            <person name="Kleemann J."/>
            <person name="Torres M.F."/>
            <person name="Damm U."/>
            <person name="Buiate E.A."/>
            <person name="Epstein L."/>
            <person name="Alkan N."/>
            <person name="Altmueller J."/>
            <person name="Alvarado-Balderrama L."/>
            <person name="Bauser C.A."/>
            <person name="Becker C."/>
            <person name="Birren B.W."/>
            <person name="Chen Z."/>
            <person name="Choi J."/>
            <person name="Crouch J.A."/>
            <person name="Duvick J.P."/>
            <person name="Farman M.A."/>
            <person name="Gan P."/>
            <person name="Heiman D."/>
            <person name="Henrissat B."/>
            <person name="Howard R.J."/>
            <person name="Kabbage M."/>
            <person name="Koch C."/>
            <person name="Kracher B."/>
            <person name="Kubo Y."/>
            <person name="Law A.D."/>
            <person name="Lebrun M.-H."/>
            <person name="Lee Y.-H."/>
            <person name="Miyara I."/>
            <person name="Moore N."/>
            <person name="Neumann U."/>
            <person name="Nordstroem K."/>
            <person name="Panaccione D.G."/>
            <person name="Panstruga R."/>
            <person name="Place M."/>
            <person name="Proctor R.H."/>
            <person name="Prusky D."/>
            <person name="Rech G."/>
            <person name="Reinhardt R."/>
            <person name="Rollins J.A."/>
            <person name="Rounsley S."/>
            <person name="Schardl C.L."/>
            <person name="Schwartz D.C."/>
            <person name="Shenoy N."/>
            <person name="Shirasu K."/>
            <person name="Sikhakolli U.R."/>
            <person name="Stueber K."/>
            <person name="Sukno S.A."/>
            <person name="Sweigard J.A."/>
            <person name="Takano Y."/>
            <person name="Takahara H."/>
            <person name="Trail F."/>
            <person name="van der Does H.C."/>
            <person name="Voll L.M."/>
            <person name="Will I."/>
            <person name="Young S."/>
            <person name="Zeng Q."/>
            <person name="Zhang J."/>
            <person name="Zhou S."/>
            <person name="Dickman M.B."/>
            <person name="Schulze-Lefert P."/>
            <person name="Ver Loren van Themaat E."/>
            <person name="Ma L.-J."/>
            <person name="Vaillancourt L.J."/>
        </authorList>
    </citation>
    <scope>NUCLEOTIDE SEQUENCE [LARGE SCALE GENOMIC DNA]</scope>
    <source>
        <strain evidence="3">IMI 349063</strain>
    </source>
</reference>
<evidence type="ECO:0000313" key="2">
    <source>
        <dbReference type="EMBL" id="CCF45775.1"/>
    </source>
</evidence>
<dbReference type="HOGENOM" id="CLU_2800888_0_0_1"/>
<proteinExistence type="predicted"/>
<accession>H1VZW3</accession>
<protein>
    <submittedName>
        <fullName evidence="2">Uncharacterized protein</fullName>
    </submittedName>
</protein>
<feature type="non-terminal residue" evidence="2">
    <location>
        <position position="68"/>
    </location>
</feature>
<gene>
    <name evidence="2" type="ORF">CH063_14741</name>
</gene>
<feature type="compositionally biased region" description="Polar residues" evidence="1">
    <location>
        <begin position="1"/>
        <end position="19"/>
    </location>
</feature>